<accession>A0A4Q4ZJ45</accession>
<organism evidence="4 5">
    <name type="scientific">Nocardioides guangzhouensis</name>
    <dbReference type="NCBI Taxonomy" id="2497878"/>
    <lineage>
        <taxon>Bacteria</taxon>
        <taxon>Bacillati</taxon>
        <taxon>Actinomycetota</taxon>
        <taxon>Actinomycetes</taxon>
        <taxon>Propionibacteriales</taxon>
        <taxon>Nocardioidaceae</taxon>
        <taxon>Nocardioides</taxon>
    </lineage>
</organism>
<feature type="chain" id="PRO_5039277147" description="Transglycosylase SLT domain-containing protein" evidence="2">
    <location>
        <begin position="22"/>
        <end position="395"/>
    </location>
</feature>
<dbReference type="InterPro" id="IPR023346">
    <property type="entry name" value="Lysozyme-like_dom_sf"/>
</dbReference>
<comment type="caution">
    <text evidence="4">The sequence shown here is derived from an EMBL/GenBank/DDBJ whole genome shotgun (WGS) entry which is preliminary data.</text>
</comment>
<feature type="compositionally biased region" description="Low complexity" evidence="1">
    <location>
        <begin position="365"/>
        <end position="377"/>
    </location>
</feature>
<feature type="compositionally biased region" description="Pro residues" evidence="1">
    <location>
        <begin position="378"/>
        <end position="395"/>
    </location>
</feature>
<dbReference type="AlphaFoldDB" id="A0A4Q4ZJ45"/>
<dbReference type="PANTHER" id="PTHR30163:SF8">
    <property type="entry name" value="LYTIC MUREIN TRANSGLYCOSYLASE"/>
    <property type="match status" value="1"/>
</dbReference>
<dbReference type="RefSeq" id="WP_134713867.1">
    <property type="nucleotide sequence ID" value="NZ_SDKM01000003.1"/>
</dbReference>
<feature type="compositionally biased region" description="Gly residues" evidence="1">
    <location>
        <begin position="271"/>
        <end position="281"/>
    </location>
</feature>
<dbReference type="Pfam" id="PF13406">
    <property type="entry name" value="SLT_2"/>
    <property type="match status" value="1"/>
</dbReference>
<keyword evidence="5" id="KW-1185">Reference proteome</keyword>
<proteinExistence type="predicted"/>
<evidence type="ECO:0000256" key="1">
    <source>
        <dbReference type="SAM" id="MobiDB-lite"/>
    </source>
</evidence>
<name>A0A4Q4ZJ45_9ACTN</name>
<dbReference type="PANTHER" id="PTHR30163">
    <property type="entry name" value="MEMBRANE-BOUND LYTIC MUREIN TRANSGLYCOSYLASE B"/>
    <property type="match status" value="1"/>
</dbReference>
<evidence type="ECO:0000256" key="2">
    <source>
        <dbReference type="SAM" id="SignalP"/>
    </source>
</evidence>
<feature type="compositionally biased region" description="Low complexity" evidence="1">
    <location>
        <begin position="295"/>
        <end position="323"/>
    </location>
</feature>
<sequence length="395" mass="39843">MRWRWDVLVAAWCCALLLVTAGSEQVGGAVRGAADADLAPVAPQVSGTDYQEPLRVGSNQTVSATDVSSAGAMSGDLVIDEVLLAAYTDASRLVGDCRLPVSLLAAIGQVESGNLRGHRIDAKHRAVPGILGPVLDGKKFKAVRDTDDGTLDGHKRWDRAVGPMQFLPSTWIRFAVDLDMDGVLDPQDVEDAAGSAAAYLCKGGRDLSKPADVRAAVLSYNHSHAYLRIVLKWMHAYDTLGAAPGLVLPGASFVVPAWLAAANVRLPSGHPGAGTAAGSGTGKVAAAPVREPGGTSTPSSPTQLPSSPATPTCSPSPTASSSPTPSPSATPSPSPTTSPSPTGSPSASPSPSESPSTSPSPSPSSSPSSSPSASPSPSTSPSPSPSPSPTGKPCG</sequence>
<feature type="compositionally biased region" description="Low complexity" evidence="1">
    <location>
        <begin position="339"/>
        <end position="357"/>
    </location>
</feature>
<dbReference type="PROSITE" id="PS00018">
    <property type="entry name" value="EF_HAND_1"/>
    <property type="match status" value="1"/>
</dbReference>
<dbReference type="GO" id="GO:0008933">
    <property type="term" value="F:peptidoglycan lytic transglycosylase activity"/>
    <property type="evidence" value="ECO:0007669"/>
    <property type="project" value="TreeGrafter"/>
</dbReference>
<protein>
    <recommendedName>
        <fullName evidence="3">Transglycosylase SLT domain-containing protein</fullName>
    </recommendedName>
</protein>
<reference evidence="4 5" key="1">
    <citation type="submission" date="2019-01" db="EMBL/GenBank/DDBJ databases">
        <title>Nocardioides guangzhouensis sp. nov., an actinobacterium isolated from soil.</title>
        <authorList>
            <person name="Fu Y."/>
            <person name="Cai Y."/>
            <person name="Lin Z."/>
            <person name="Chen P."/>
        </authorList>
    </citation>
    <scope>NUCLEOTIDE SEQUENCE [LARGE SCALE GENOMIC DNA]</scope>
    <source>
        <strain evidence="4 5">130</strain>
    </source>
</reference>
<feature type="compositionally biased region" description="Pro residues" evidence="1">
    <location>
        <begin position="324"/>
        <end position="338"/>
    </location>
</feature>
<dbReference type="InterPro" id="IPR043426">
    <property type="entry name" value="MltB-like"/>
</dbReference>
<feature type="domain" description="Transglycosylase SLT" evidence="3">
    <location>
        <begin position="157"/>
        <end position="211"/>
    </location>
</feature>
<dbReference type="OrthoDB" id="9796191at2"/>
<gene>
    <name evidence="4" type="ORF">EKO23_02810</name>
</gene>
<evidence type="ECO:0000313" key="4">
    <source>
        <dbReference type="EMBL" id="RYP88283.1"/>
    </source>
</evidence>
<dbReference type="Proteomes" id="UP000295198">
    <property type="component" value="Unassembled WGS sequence"/>
</dbReference>
<dbReference type="SUPFAM" id="SSF53955">
    <property type="entry name" value="Lysozyme-like"/>
    <property type="match status" value="1"/>
</dbReference>
<dbReference type="InterPro" id="IPR018247">
    <property type="entry name" value="EF_Hand_1_Ca_BS"/>
</dbReference>
<evidence type="ECO:0000313" key="5">
    <source>
        <dbReference type="Proteomes" id="UP000295198"/>
    </source>
</evidence>
<evidence type="ECO:0000259" key="3">
    <source>
        <dbReference type="Pfam" id="PF13406"/>
    </source>
</evidence>
<dbReference type="CDD" id="cd13399">
    <property type="entry name" value="Slt35-like"/>
    <property type="match status" value="1"/>
</dbReference>
<dbReference type="GO" id="GO:0009253">
    <property type="term" value="P:peptidoglycan catabolic process"/>
    <property type="evidence" value="ECO:0007669"/>
    <property type="project" value="TreeGrafter"/>
</dbReference>
<feature type="signal peptide" evidence="2">
    <location>
        <begin position="1"/>
        <end position="21"/>
    </location>
</feature>
<dbReference type="EMBL" id="SDKM01000003">
    <property type="protein sequence ID" value="RYP88283.1"/>
    <property type="molecule type" value="Genomic_DNA"/>
</dbReference>
<feature type="region of interest" description="Disordered" evidence="1">
    <location>
        <begin position="271"/>
        <end position="395"/>
    </location>
</feature>
<dbReference type="InterPro" id="IPR031304">
    <property type="entry name" value="SLT_2"/>
</dbReference>
<keyword evidence="2" id="KW-0732">Signal</keyword>
<dbReference type="Gene3D" id="1.10.530.10">
    <property type="match status" value="1"/>
</dbReference>